<proteinExistence type="predicted"/>
<dbReference type="RefSeq" id="WP_252619129.1">
    <property type="nucleotide sequence ID" value="NZ_CP099490.1"/>
</dbReference>
<protein>
    <submittedName>
        <fullName evidence="3">Copper transporter</fullName>
    </submittedName>
</protein>
<keyword evidence="1" id="KW-0175">Coiled coil</keyword>
<evidence type="ECO:0000313" key="4">
    <source>
        <dbReference type="Proteomes" id="UP001056535"/>
    </source>
</evidence>
<evidence type="ECO:0000313" key="3">
    <source>
        <dbReference type="EMBL" id="USQ75007.1"/>
    </source>
</evidence>
<organism evidence="3 4">
    <name type="scientific">Ornithinimicrobium cryptoxanthini</name>
    <dbReference type="NCBI Taxonomy" id="2934161"/>
    <lineage>
        <taxon>Bacteria</taxon>
        <taxon>Bacillati</taxon>
        <taxon>Actinomycetota</taxon>
        <taxon>Actinomycetes</taxon>
        <taxon>Micrococcales</taxon>
        <taxon>Ornithinimicrobiaceae</taxon>
        <taxon>Ornithinimicrobium</taxon>
    </lineage>
</organism>
<evidence type="ECO:0000256" key="1">
    <source>
        <dbReference type="SAM" id="Coils"/>
    </source>
</evidence>
<reference evidence="3" key="1">
    <citation type="submission" date="2022-06" db="EMBL/GenBank/DDBJ databases">
        <title>Ornithinimicrobium JY.X270.</title>
        <authorList>
            <person name="Huang Y."/>
        </authorList>
    </citation>
    <scope>NUCLEOTIDE SEQUENCE</scope>
    <source>
        <strain evidence="3">JY.X270</strain>
    </source>
</reference>
<dbReference type="Pfam" id="PF11382">
    <property type="entry name" value="MctB"/>
    <property type="match status" value="1"/>
</dbReference>
<dbReference type="EMBL" id="CP099490">
    <property type="protein sequence ID" value="USQ75007.1"/>
    <property type="molecule type" value="Genomic_DNA"/>
</dbReference>
<evidence type="ECO:0000256" key="2">
    <source>
        <dbReference type="SAM" id="MobiDB-lite"/>
    </source>
</evidence>
<feature type="region of interest" description="Disordered" evidence="2">
    <location>
        <begin position="330"/>
        <end position="405"/>
    </location>
</feature>
<feature type="coiled-coil region" evidence="1">
    <location>
        <begin position="34"/>
        <end position="61"/>
    </location>
</feature>
<dbReference type="InterPro" id="IPR021522">
    <property type="entry name" value="MctB"/>
</dbReference>
<accession>A0ABY4YE34</accession>
<keyword evidence="4" id="KW-1185">Reference proteome</keyword>
<name>A0ABY4YE34_9MICO</name>
<sequence length="405" mass="40971">MIDFRYHLVSLVAVFMALAVGIVLGAGPLGQEISSTLEAQVRDLREERNGLRDQLDQAEARGDLKDQVVEVVTPTVTMDQLTGHRVALVAMPGADRNLVGELQDVISGAGGAVAVTARLDNSWTDPNLERSAERHELAAQLATDLAVPSPRTGDEPTVETVLAAAVTGQDAVAGSGAWRLAMDELGAAGLLDASWGVGQDAVTTGPPDSVVLVTGSLSTAEVEAGEDGEARLEQALDLVAGFGDLGVPTLVAGYGTEAYAAPVQTAESPVVRGVRAEADLADVVSSVDNIEGPSGQLAAVLALRWTIEDQPGHWGLGTDAVAPVPAVPQPKVQEADTTTTAPGPFPVPEPTAPGGDGEDGAGETGTLGPGDSSPTGEAPTEGSSAAEPGEAPTTDAVPTTGAPTS</sequence>
<gene>
    <name evidence="3" type="ORF">NF557_10100</name>
</gene>
<dbReference type="Proteomes" id="UP001056535">
    <property type="component" value="Chromosome"/>
</dbReference>